<reference evidence="5 6" key="2">
    <citation type="submission" date="2018-08" db="EMBL/GenBank/DDBJ databases">
        <authorList>
            <person name="Laetsch R D."/>
            <person name="Stevens L."/>
            <person name="Kumar S."/>
            <person name="Blaxter L. M."/>
        </authorList>
    </citation>
    <scope>NUCLEOTIDE SEQUENCE [LARGE SCALE GENOMIC DNA]</scope>
</reference>
<dbReference type="GO" id="GO:0002188">
    <property type="term" value="P:translation reinitiation"/>
    <property type="evidence" value="ECO:0007669"/>
    <property type="project" value="TreeGrafter"/>
</dbReference>
<dbReference type="PANTHER" id="PTHR14005">
    <property type="entry name" value="EUKARYOTIC TRANSLATION INITIATION FACTOR 3, THETA SUBUNIT"/>
    <property type="match status" value="1"/>
</dbReference>
<dbReference type="InterPro" id="IPR054711">
    <property type="entry name" value="eIF3a_PCI_TPR-like"/>
</dbReference>
<dbReference type="Proteomes" id="UP000271087">
    <property type="component" value="Unassembled WGS sequence"/>
</dbReference>
<evidence type="ECO:0000256" key="2">
    <source>
        <dbReference type="ARBA" id="ARBA00022540"/>
    </source>
</evidence>
<evidence type="ECO:0000313" key="6">
    <source>
        <dbReference type="Proteomes" id="UP000271087"/>
    </source>
</evidence>
<keyword evidence="6" id="KW-1185">Reference proteome</keyword>
<protein>
    <submittedName>
        <fullName evidence="7">TPR_REGION domain-containing protein</fullName>
    </submittedName>
</protein>
<evidence type="ECO:0000313" key="7">
    <source>
        <dbReference type="WBParaSite" id="nOo.2.0.1.t06153-RA"/>
    </source>
</evidence>
<evidence type="ECO:0000313" key="5">
    <source>
        <dbReference type="EMBL" id="VDK81201.1"/>
    </source>
</evidence>
<dbReference type="AlphaFoldDB" id="A0A182EDK2"/>
<evidence type="ECO:0000259" key="4">
    <source>
        <dbReference type="Pfam" id="PF22591"/>
    </source>
</evidence>
<dbReference type="InterPro" id="IPR027512">
    <property type="entry name" value="EIF3A"/>
</dbReference>
<accession>A0A182EDK2</accession>
<organism evidence="7">
    <name type="scientific">Onchocerca ochengi</name>
    <name type="common">Filarial nematode worm</name>
    <dbReference type="NCBI Taxonomy" id="42157"/>
    <lineage>
        <taxon>Eukaryota</taxon>
        <taxon>Metazoa</taxon>
        <taxon>Ecdysozoa</taxon>
        <taxon>Nematoda</taxon>
        <taxon>Chromadorea</taxon>
        <taxon>Rhabditida</taxon>
        <taxon>Spirurina</taxon>
        <taxon>Spiruromorpha</taxon>
        <taxon>Filarioidea</taxon>
        <taxon>Onchocercidae</taxon>
        <taxon>Onchocerca</taxon>
    </lineage>
</organism>
<name>A0A182EDK2_ONCOC</name>
<dbReference type="WBParaSite" id="nOo.2.0.1.t06153-RA">
    <property type="protein sequence ID" value="nOo.2.0.1.t06153-RA"/>
    <property type="gene ID" value="nOo.2.0.1.g06153"/>
</dbReference>
<sequence length="84" mass="9885">MPPNFFQKPETALKRAHELISVGKEMDALETLHDTIKSKRHKQWTKTHEAIMLKHMELCVSLRRPHVAKDALFQYKTLTQQSLF</sequence>
<dbReference type="GO" id="GO:0071540">
    <property type="term" value="C:eukaryotic translation initiation factor 3 complex, eIF3e"/>
    <property type="evidence" value="ECO:0007669"/>
    <property type="project" value="TreeGrafter"/>
</dbReference>
<evidence type="ECO:0000256" key="3">
    <source>
        <dbReference type="ARBA" id="ARBA00022917"/>
    </source>
</evidence>
<dbReference type="GO" id="GO:0071541">
    <property type="term" value="C:eukaryotic translation initiation factor 3 complex, eIF3m"/>
    <property type="evidence" value="ECO:0007669"/>
    <property type="project" value="TreeGrafter"/>
</dbReference>
<feature type="domain" description="eIF3a PCI" evidence="4">
    <location>
        <begin position="10"/>
        <end position="82"/>
    </location>
</feature>
<keyword evidence="3" id="KW-0648">Protein biosynthesis</keyword>
<dbReference type="GO" id="GO:0003743">
    <property type="term" value="F:translation initiation factor activity"/>
    <property type="evidence" value="ECO:0007669"/>
    <property type="project" value="UniProtKB-KW"/>
</dbReference>
<dbReference type="Pfam" id="PF22591">
    <property type="entry name" value="eIF3a_PCI_TPR-like"/>
    <property type="match status" value="1"/>
</dbReference>
<gene>
    <name evidence="5" type="ORF">NOO_LOCUS6153</name>
</gene>
<evidence type="ECO:0000256" key="1">
    <source>
        <dbReference type="ARBA" id="ARBA00022490"/>
    </source>
</evidence>
<dbReference type="OrthoDB" id="5818889at2759"/>
<reference evidence="7" key="1">
    <citation type="submission" date="2016-06" db="UniProtKB">
        <authorList>
            <consortium name="WormBaseParasite"/>
        </authorList>
    </citation>
    <scope>IDENTIFICATION</scope>
</reference>
<keyword evidence="1" id="KW-0963">Cytoplasm</keyword>
<dbReference type="EMBL" id="UYRW01001832">
    <property type="protein sequence ID" value="VDK81201.1"/>
    <property type="molecule type" value="Genomic_DNA"/>
</dbReference>
<dbReference type="GO" id="GO:0043614">
    <property type="term" value="C:multi-eIF complex"/>
    <property type="evidence" value="ECO:0007669"/>
    <property type="project" value="TreeGrafter"/>
</dbReference>
<dbReference type="PANTHER" id="PTHR14005:SF0">
    <property type="entry name" value="EUKARYOTIC TRANSLATION INITIATION FACTOR 3 SUBUNIT A"/>
    <property type="match status" value="1"/>
</dbReference>
<proteinExistence type="predicted"/>
<dbReference type="STRING" id="42157.A0A182EDK2"/>
<dbReference type="GO" id="GO:0001732">
    <property type="term" value="P:formation of cytoplasmic translation initiation complex"/>
    <property type="evidence" value="ECO:0007669"/>
    <property type="project" value="TreeGrafter"/>
</dbReference>
<dbReference type="GO" id="GO:0003729">
    <property type="term" value="F:mRNA binding"/>
    <property type="evidence" value="ECO:0007669"/>
    <property type="project" value="TreeGrafter"/>
</dbReference>
<keyword evidence="2" id="KW-0396">Initiation factor</keyword>